<accession>A0A7W9PU14</accession>
<evidence type="ECO:0000313" key="2">
    <source>
        <dbReference type="EMBL" id="MBB5927985.1"/>
    </source>
</evidence>
<dbReference type="EMBL" id="JACHJK010000005">
    <property type="protein sequence ID" value="MBB5927985.1"/>
    <property type="molecule type" value="Genomic_DNA"/>
</dbReference>
<comment type="caution">
    <text evidence="2">The sequence shown here is derived from an EMBL/GenBank/DDBJ whole genome shotgun (WGS) entry which is preliminary data.</text>
</comment>
<protein>
    <submittedName>
        <fullName evidence="2">Uncharacterized protein</fullName>
    </submittedName>
</protein>
<reference evidence="2 3" key="1">
    <citation type="submission" date="2020-08" db="EMBL/GenBank/DDBJ databases">
        <title>Genomic Encyclopedia of Type Strains, Phase III (KMG-III): the genomes of soil and plant-associated and newly described type strains.</title>
        <authorList>
            <person name="Whitman W."/>
        </authorList>
    </citation>
    <scope>NUCLEOTIDE SEQUENCE [LARGE SCALE GENOMIC DNA]</scope>
    <source>
        <strain evidence="2 3">CECT 3313</strain>
    </source>
</reference>
<organism evidence="2 3">
    <name type="scientific">Streptomyces echinatus</name>
    <dbReference type="NCBI Taxonomy" id="67293"/>
    <lineage>
        <taxon>Bacteria</taxon>
        <taxon>Bacillati</taxon>
        <taxon>Actinomycetota</taxon>
        <taxon>Actinomycetes</taxon>
        <taxon>Kitasatosporales</taxon>
        <taxon>Streptomycetaceae</taxon>
        <taxon>Streptomyces</taxon>
    </lineage>
</organism>
<dbReference type="RefSeq" id="WP_184966033.1">
    <property type="nucleotide sequence ID" value="NZ_BAAAWF010000074.1"/>
</dbReference>
<dbReference type="AlphaFoldDB" id="A0A7W9PU14"/>
<gene>
    <name evidence="2" type="ORF">FHS34_003448</name>
</gene>
<keyword evidence="3" id="KW-1185">Reference proteome</keyword>
<feature type="region of interest" description="Disordered" evidence="1">
    <location>
        <begin position="47"/>
        <end position="66"/>
    </location>
</feature>
<evidence type="ECO:0000256" key="1">
    <source>
        <dbReference type="SAM" id="MobiDB-lite"/>
    </source>
</evidence>
<name>A0A7W9PU14_9ACTN</name>
<dbReference type="Proteomes" id="UP000585836">
    <property type="component" value="Unassembled WGS sequence"/>
</dbReference>
<proteinExistence type="predicted"/>
<evidence type="ECO:0000313" key="3">
    <source>
        <dbReference type="Proteomes" id="UP000585836"/>
    </source>
</evidence>
<sequence>MQPLRQPRYGDSIYFWPLHTGQVIPIHQWRSRMWLDTWDQRVVRPRRVGRGPPRLKGTELTASPPC</sequence>